<evidence type="ECO:0000313" key="1">
    <source>
        <dbReference type="EMBL" id="POY39569.1"/>
    </source>
</evidence>
<sequence>MAKRKVIWSTDSSLDMIDIMQYYTNRNKSKKYSSKLYKEIQLTLQTLDFSITLPQKTSDKKLFYFTHNHIFIGFEIQENILIVHLVIDDRRNPEIIKKLLKAV</sequence>
<dbReference type="RefSeq" id="WP_103806108.1">
    <property type="nucleotide sequence ID" value="NZ_PQVG01000005.1"/>
</dbReference>
<dbReference type="OrthoDB" id="1098070at2"/>
<dbReference type="Gene3D" id="3.30.2310.20">
    <property type="entry name" value="RelE-like"/>
    <property type="match status" value="1"/>
</dbReference>
<evidence type="ECO:0000313" key="2">
    <source>
        <dbReference type="Proteomes" id="UP000237310"/>
    </source>
</evidence>
<dbReference type="Proteomes" id="UP000237310">
    <property type="component" value="Unassembled WGS sequence"/>
</dbReference>
<dbReference type="InterPro" id="IPR035093">
    <property type="entry name" value="RelE/ParE_toxin_dom_sf"/>
</dbReference>
<organism evidence="1 2">
    <name type="scientific">Flavobacterium alvei</name>
    <dbReference type="NCBI Taxonomy" id="2080416"/>
    <lineage>
        <taxon>Bacteria</taxon>
        <taxon>Pseudomonadati</taxon>
        <taxon>Bacteroidota</taxon>
        <taxon>Flavobacteriia</taxon>
        <taxon>Flavobacteriales</taxon>
        <taxon>Flavobacteriaceae</taxon>
        <taxon>Flavobacterium</taxon>
    </lineage>
</organism>
<dbReference type="EMBL" id="PQVG01000005">
    <property type="protein sequence ID" value="POY39569.1"/>
    <property type="molecule type" value="Genomic_DNA"/>
</dbReference>
<accession>A0A2S5ABB5</accession>
<keyword evidence="2" id="KW-1185">Reference proteome</keyword>
<name>A0A2S5ABB5_9FLAO</name>
<evidence type="ECO:0008006" key="3">
    <source>
        <dbReference type="Google" id="ProtNLM"/>
    </source>
</evidence>
<reference evidence="1 2" key="1">
    <citation type="submission" date="2018-01" db="EMBL/GenBank/DDBJ databases">
        <authorList>
            <person name="Gaut B.S."/>
            <person name="Morton B.R."/>
            <person name="Clegg M.T."/>
            <person name="Duvall M.R."/>
        </authorList>
    </citation>
    <scope>NUCLEOTIDE SEQUENCE [LARGE SCALE GENOMIC DNA]</scope>
    <source>
        <strain evidence="1 2">HR-AY</strain>
    </source>
</reference>
<comment type="caution">
    <text evidence="1">The sequence shown here is derived from an EMBL/GenBank/DDBJ whole genome shotgun (WGS) entry which is preliminary data.</text>
</comment>
<proteinExistence type="predicted"/>
<gene>
    <name evidence="1" type="ORF">C3L50_10400</name>
</gene>
<protein>
    <recommendedName>
        <fullName evidence="3">Type II toxin-antitoxin system RelE/ParE family toxin</fullName>
    </recommendedName>
</protein>
<dbReference type="AlphaFoldDB" id="A0A2S5ABB5"/>